<keyword evidence="5" id="KW-0804">Transcription</keyword>
<organism evidence="8 9">
    <name type="scientific">Scopulibacillus cellulosilyticus</name>
    <dbReference type="NCBI Taxonomy" id="2665665"/>
    <lineage>
        <taxon>Bacteria</taxon>
        <taxon>Bacillati</taxon>
        <taxon>Bacillota</taxon>
        <taxon>Bacilli</taxon>
        <taxon>Bacillales</taxon>
        <taxon>Sporolactobacillaceae</taxon>
        <taxon>Scopulibacillus</taxon>
    </lineage>
</organism>
<proteinExistence type="inferred from homology"/>
<evidence type="ECO:0000259" key="6">
    <source>
        <dbReference type="Pfam" id="PF04542"/>
    </source>
</evidence>
<dbReference type="Proteomes" id="UP001596505">
    <property type="component" value="Unassembled WGS sequence"/>
</dbReference>
<dbReference type="RefSeq" id="WP_380967005.1">
    <property type="nucleotide sequence ID" value="NZ_JBHTCO010000017.1"/>
</dbReference>
<accession>A0ABW2PXC9</accession>
<keyword evidence="9" id="KW-1185">Reference proteome</keyword>
<feature type="domain" description="RNA polymerase sigma-70 region 2" evidence="6">
    <location>
        <begin position="21"/>
        <end position="85"/>
    </location>
</feature>
<name>A0ABW2PXC9_9BACL</name>
<evidence type="ECO:0000256" key="4">
    <source>
        <dbReference type="ARBA" id="ARBA00023125"/>
    </source>
</evidence>
<dbReference type="Gene3D" id="1.10.1740.10">
    <property type="match status" value="1"/>
</dbReference>
<evidence type="ECO:0000313" key="8">
    <source>
        <dbReference type="EMBL" id="MFC7394052.1"/>
    </source>
</evidence>
<dbReference type="NCBIfam" id="TIGR02937">
    <property type="entry name" value="sigma70-ECF"/>
    <property type="match status" value="1"/>
</dbReference>
<dbReference type="InterPro" id="IPR036388">
    <property type="entry name" value="WH-like_DNA-bd_sf"/>
</dbReference>
<evidence type="ECO:0000313" key="9">
    <source>
        <dbReference type="Proteomes" id="UP001596505"/>
    </source>
</evidence>
<feature type="domain" description="RNA polymerase sigma factor 70 region 4 type 2" evidence="7">
    <location>
        <begin position="115"/>
        <end position="162"/>
    </location>
</feature>
<dbReference type="PANTHER" id="PTHR43133">
    <property type="entry name" value="RNA POLYMERASE ECF-TYPE SIGMA FACTO"/>
    <property type="match status" value="1"/>
</dbReference>
<dbReference type="PANTHER" id="PTHR43133:SF8">
    <property type="entry name" value="RNA POLYMERASE SIGMA FACTOR HI_1459-RELATED"/>
    <property type="match status" value="1"/>
</dbReference>
<keyword evidence="4" id="KW-0238">DNA-binding</keyword>
<dbReference type="InterPro" id="IPR007627">
    <property type="entry name" value="RNA_pol_sigma70_r2"/>
</dbReference>
<dbReference type="InterPro" id="IPR039425">
    <property type="entry name" value="RNA_pol_sigma-70-like"/>
</dbReference>
<dbReference type="Pfam" id="PF08281">
    <property type="entry name" value="Sigma70_r4_2"/>
    <property type="match status" value="1"/>
</dbReference>
<evidence type="ECO:0000256" key="1">
    <source>
        <dbReference type="ARBA" id="ARBA00010641"/>
    </source>
</evidence>
<dbReference type="InterPro" id="IPR013325">
    <property type="entry name" value="RNA_pol_sigma_r2"/>
</dbReference>
<evidence type="ECO:0000256" key="5">
    <source>
        <dbReference type="ARBA" id="ARBA00023163"/>
    </source>
</evidence>
<dbReference type="InterPro" id="IPR014284">
    <property type="entry name" value="RNA_pol_sigma-70_dom"/>
</dbReference>
<dbReference type="SUPFAM" id="SSF88946">
    <property type="entry name" value="Sigma2 domain of RNA polymerase sigma factors"/>
    <property type="match status" value="1"/>
</dbReference>
<gene>
    <name evidence="8" type="ORF">ACFQRG_13910</name>
</gene>
<dbReference type="SUPFAM" id="SSF88659">
    <property type="entry name" value="Sigma3 and sigma4 domains of RNA polymerase sigma factors"/>
    <property type="match status" value="1"/>
</dbReference>
<evidence type="ECO:0000256" key="3">
    <source>
        <dbReference type="ARBA" id="ARBA00023082"/>
    </source>
</evidence>
<evidence type="ECO:0000256" key="2">
    <source>
        <dbReference type="ARBA" id="ARBA00023015"/>
    </source>
</evidence>
<dbReference type="Gene3D" id="1.10.10.10">
    <property type="entry name" value="Winged helix-like DNA-binding domain superfamily/Winged helix DNA-binding domain"/>
    <property type="match status" value="1"/>
</dbReference>
<dbReference type="CDD" id="cd06171">
    <property type="entry name" value="Sigma70_r4"/>
    <property type="match status" value="1"/>
</dbReference>
<dbReference type="EMBL" id="JBHTCO010000017">
    <property type="protein sequence ID" value="MFC7394052.1"/>
    <property type="molecule type" value="Genomic_DNA"/>
</dbReference>
<protein>
    <submittedName>
        <fullName evidence="8">RNA polymerase sigma factor</fullName>
    </submittedName>
</protein>
<comment type="similarity">
    <text evidence="1">Belongs to the sigma-70 factor family. ECF subfamily.</text>
</comment>
<keyword evidence="3" id="KW-0731">Sigma factor</keyword>
<dbReference type="Pfam" id="PF04542">
    <property type="entry name" value="Sigma70_r2"/>
    <property type="match status" value="1"/>
</dbReference>
<dbReference type="InterPro" id="IPR013324">
    <property type="entry name" value="RNA_pol_sigma_r3/r4-like"/>
</dbReference>
<comment type="caution">
    <text evidence="8">The sequence shown here is derived from an EMBL/GenBank/DDBJ whole genome shotgun (WGS) entry which is preliminary data.</text>
</comment>
<reference evidence="9" key="1">
    <citation type="journal article" date="2019" name="Int. J. Syst. Evol. Microbiol.">
        <title>The Global Catalogue of Microorganisms (GCM) 10K type strain sequencing project: providing services to taxonomists for standard genome sequencing and annotation.</title>
        <authorList>
            <consortium name="The Broad Institute Genomics Platform"/>
            <consortium name="The Broad Institute Genome Sequencing Center for Infectious Disease"/>
            <person name="Wu L."/>
            <person name="Ma J."/>
        </authorList>
    </citation>
    <scope>NUCLEOTIDE SEQUENCE [LARGE SCALE GENOMIC DNA]</scope>
    <source>
        <strain evidence="9">CGMCC 1.16305</strain>
    </source>
</reference>
<evidence type="ECO:0000259" key="7">
    <source>
        <dbReference type="Pfam" id="PF08281"/>
    </source>
</evidence>
<dbReference type="InterPro" id="IPR013249">
    <property type="entry name" value="RNA_pol_sigma70_r4_t2"/>
</dbReference>
<keyword evidence="2" id="KW-0805">Transcription regulation</keyword>
<sequence>MQASVKQTASLIDDADFEHVIRPYLNQLKSYCLSLTKSSWDGEDLFQDTLIKAFSKWKMKSQDISKAYLFRIASNTWIDHHRKRQPDIDHHAELANISQSEAQDRAAIEEVMGILLKRLTPKQRIVLLLTEGFNFTHKEVAEMIGSKEGAVRAVLHRAHKKLQLIDKKDDTHSISYDDNEDVKTYVQTFYSGAPEQFAALYKKETTIVNSMKTKSTFNNGIIKGIGGSHSAYYLVPITLTNGKTFVVPFYQTEINVLLAWIEEYMSQIQKSAFLSAA</sequence>